<feature type="transmembrane region" description="Helical" evidence="1">
    <location>
        <begin position="69"/>
        <end position="91"/>
    </location>
</feature>
<gene>
    <name evidence="2" type="ORF">SY89_01402</name>
</gene>
<keyword evidence="3" id="KW-1185">Reference proteome</keyword>
<organism evidence="2 3">
    <name type="scientific">Halolamina pelagica</name>
    <dbReference type="NCBI Taxonomy" id="699431"/>
    <lineage>
        <taxon>Archaea</taxon>
        <taxon>Methanobacteriati</taxon>
        <taxon>Methanobacteriota</taxon>
        <taxon>Stenosarchaea group</taxon>
        <taxon>Halobacteria</taxon>
        <taxon>Halobacteriales</taxon>
        <taxon>Haloferacaceae</taxon>
    </lineage>
</organism>
<keyword evidence="1" id="KW-0812">Transmembrane</keyword>
<feature type="transmembrane region" description="Helical" evidence="1">
    <location>
        <begin position="103"/>
        <end position="125"/>
    </location>
</feature>
<dbReference type="Proteomes" id="UP000050535">
    <property type="component" value="Unassembled WGS sequence"/>
</dbReference>
<keyword evidence="1" id="KW-1133">Transmembrane helix</keyword>
<dbReference type="EMBL" id="LGUC01000001">
    <property type="protein sequence ID" value="KPN30666.1"/>
    <property type="molecule type" value="Genomic_DNA"/>
</dbReference>
<reference evidence="3" key="1">
    <citation type="submission" date="2013-11" db="EMBL/GenBank/DDBJ databases">
        <authorList>
            <person name="Hoang H.T."/>
            <person name="Killian M.L."/>
            <person name="Madson D.M."/>
            <person name="Arruda P.H.E."/>
            <person name="Sun D."/>
            <person name="Schwartz K.J."/>
            <person name="Yoon K."/>
        </authorList>
    </citation>
    <scope>NUCLEOTIDE SEQUENCE [LARGE SCALE GENOMIC DNA]</scope>
    <source>
        <strain evidence="3">CDK2</strain>
    </source>
</reference>
<accession>A0A0P7GP88</accession>
<evidence type="ECO:0000313" key="2">
    <source>
        <dbReference type="EMBL" id="KPN30666.1"/>
    </source>
</evidence>
<evidence type="ECO:0000313" key="3">
    <source>
        <dbReference type="Proteomes" id="UP000050535"/>
    </source>
</evidence>
<feature type="transmembrane region" description="Helical" evidence="1">
    <location>
        <begin position="29"/>
        <end position="49"/>
    </location>
</feature>
<protein>
    <recommendedName>
        <fullName evidence="4">DUF5658 domain-containing protein</fullName>
    </recommendedName>
</protein>
<comment type="caution">
    <text evidence="2">The sequence shown here is derived from an EMBL/GenBank/DDBJ whole genome shotgun (WGS) entry which is preliminary data.</text>
</comment>
<proteinExistence type="predicted"/>
<evidence type="ECO:0008006" key="4">
    <source>
        <dbReference type="Google" id="ProtNLM"/>
    </source>
</evidence>
<dbReference type="OrthoDB" id="306403at2157"/>
<name>A0A0P7GP88_9EURY</name>
<keyword evidence="1" id="KW-0472">Membrane</keyword>
<dbReference type="AlphaFoldDB" id="A0A0P7GP88"/>
<evidence type="ECO:0000256" key="1">
    <source>
        <dbReference type="SAM" id="Phobius"/>
    </source>
</evidence>
<sequence length="128" mass="13592">MVDGPLPPAADGEPWTDPYHRWINARARALWLLAAVAMVLDVALTGVGLSAGLVEGNYLARLFIREFGLISAGVLLKGFALGVGYAAWRLLPHLDDDAASHRYFVPLGLALPSWGAVGVNAVMILSVS</sequence>
<dbReference type="RefSeq" id="WP_054583570.1">
    <property type="nucleotide sequence ID" value="NZ_LGUC01000001.1"/>
</dbReference>